<comment type="caution">
    <text evidence="2">The sequence shown here is derived from an EMBL/GenBank/DDBJ whole genome shotgun (WGS) entry which is preliminary data.</text>
</comment>
<dbReference type="Gene3D" id="2.60.120.650">
    <property type="entry name" value="Cupin"/>
    <property type="match status" value="1"/>
</dbReference>
<feature type="non-terminal residue" evidence="2">
    <location>
        <position position="1"/>
    </location>
</feature>
<gene>
    <name evidence="2" type="ORF">FA13DRAFT_1623773</name>
</gene>
<dbReference type="STRING" id="71717.A0A4Y7TP03"/>
<dbReference type="OrthoDB" id="47172at2759"/>
<protein>
    <submittedName>
        <fullName evidence="2">Clavaminate synthase-like protein</fullName>
    </submittedName>
</protein>
<proteinExistence type="predicted"/>
<evidence type="ECO:0000259" key="1">
    <source>
        <dbReference type="PROSITE" id="PS51184"/>
    </source>
</evidence>
<dbReference type="SMART" id="SM00558">
    <property type="entry name" value="JmjC"/>
    <property type="match status" value="1"/>
</dbReference>
<evidence type="ECO:0000313" key="2">
    <source>
        <dbReference type="EMBL" id="TEB35920.1"/>
    </source>
</evidence>
<dbReference type="EMBL" id="QPFP01000006">
    <property type="protein sequence ID" value="TEB35920.1"/>
    <property type="molecule type" value="Genomic_DNA"/>
</dbReference>
<organism evidence="2 3">
    <name type="scientific">Coprinellus micaceus</name>
    <name type="common">Glistening ink-cap mushroom</name>
    <name type="synonym">Coprinus micaceus</name>
    <dbReference type="NCBI Taxonomy" id="71717"/>
    <lineage>
        <taxon>Eukaryota</taxon>
        <taxon>Fungi</taxon>
        <taxon>Dikarya</taxon>
        <taxon>Basidiomycota</taxon>
        <taxon>Agaricomycotina</taxon>
        <taxon>Agaricomycetes</taxon>
        <taxon>Agaricomycetidae</taxon>
        <taxon>Agaricales</taxon>
        <taxon>Agaricineae</taxon>
        <taxon>Psathyrellaceae</taxon>
        <taxon>Coprinellus</taxon>
    </lineage>
</organism>
<dbReference type="Pfam" id="PF13621">
    <property type="entry name" value="Cupin_8"/>
    <property type="match status" value="1"/>
</dbReference>
<dbReference type="PROSITE" id="PS51184">
    <property type="entry name" value="JMJC"/>
    <property type="match status" value="1"/>
</dbReference>
<sequence>LRLFSRFQSLHSKQPFIVADYARDWPALNEHPWRRASYLRSVSGPGRVVPVEVGNNYLLETWKQVIMSWDSFLASLEFEDQEPSGGGELFYLAQHDLFMQMPALQDDFTVPDYAYASLVSDGRTHVPPSNENQLVINSWLGPRGTVSPPHTDPYHNLYVQVVGHKTVWLAPPTEAITAAMSSKESSTLQNTSRYDVFADSVGPELISTVVPHAMSATLKPGDMLFFPAGWWHAMRSESTSFSVSFWF</sequence>
<dbReference type="AlphaFoldDB" id="A0A4Y7TP03"/>
<reference evidence="2 3" key="1">
    <citation type="journal article" date="2019" name="Nat. Ecol. Evol.">
        <title>Megaphylogeny resolves global patterns of mushroom evolution.</title>
        <authorList>
            <person name="Varga T."/>
            <person name="Krizsan K."/>
            <person name="Foldi C."/>
            <person name="Dima B."/>
            <person name="Sanchez-Garcia M."/>
            <person name="Sanchez-Ramirez S."/>
            <person name="Szollosi G.J."/>
            <person name="Szarkandi J.G."/>
            <person name="Papp V."/>
            <person name="Albert L."/>
            <person name="Andreopoulos W."/>
            <person name="Angelini C."/>
            <person name="Antonin V."/>
            <person name="Barry K.W."/>
            <person name="Bougher N.L."/>
            <person name="Buchanan P."/>
            <person name="Buyck B."/>
            <person name="Bense V."/>
            <person name="Catcheside P."/>
            <person name="Chovatia M."/>
            <person name="Cooper J."/>
            <person name="Damon W."/>
            <person name="Desjardin D."/>
            <person name="Finy P."/>
            <person name="Geml J."/>
            <person name="Haridas S."/>
            <person name="Hughes K."/>
            <person name="Justo A."/>
            <person name="Karasinski D."/>
            <person name="Kautmanova I."/>
            <person name="Kiss B."/>
            <person name="Kocsube S."/>
            <person name="Kotiranta H."/>
            <person name="LaButti K.M."/>
            <person name="Lechner B.E."/>
            <person name="Liimatainen K."/>
            <person name="Lipzen A."/>
            <person name="Lukacs Z."/>
            <person name="Mihaltcheva S."/>
            <person name="Morgado L.N."/>
            <person name="Niskanen T."/>
            <person name="Noordeloos M.E."/>
            <person name="Ohm R.A."/>
            <person name="Ortiz-Santana B."/>
            <person name="Ovrebo C."/>
            <person name="Racz N."/>
            <person name="Riley R."/>
            <person name="Savchenko A."/>
            <person name="Shiryaev A."/>
            <person name="Soop K."/>
            <person name="Spirin V."/>
            <person name="Szebenyi C."/>
            <person name="Tomsovsky M."/>
            <person name="Tulloss R.E."/>
            <person name="Uehling J."/>
            <person name="Grigoriev I.V."/>
            <person name="Vagvolgyi C."/>
            <person name="Papp T."/>
            <person name="Martin F.M."/>
            <person name="Miettinen O."/>
            <person name="Hibbett D.S."/>
            <person name="Nagy L.G."/>
        </authorList>
    </citation>
    <scope>NUCLEOTIDE SEQUENCE [LARGE SCALE GENOMIC DNA]</scope>
    <source>
        <strain evidence="2 3">FP101781</strain>
    </source>
</reference>
<feature type="domain" description="JmjC" evidence="1">
    <location>
        <begin position="99"/>
        <end position="247"/>
    </location>
</feature>
<dbReference type="Proteomes" id="UP000298030">
    <property type="component" value="Unassembled WGS sequence"/>
</dbReference>
<keyword evidence="3" id="KW-1185">Reference proteome</keyword>
<dbReference type="SUPFAM" id="SSF51197">
    <property type="entry name" value="Clavaminate synthase-like"/>
    <property type="match status" value="1"/>
</dbReference>
<dbReference type="PANTHER" id="PTHR12461">
    <property type="entry name" value="HYPOXIA-INDUCIBLE FACTOR 1 ALPHA INHIBITOR-RELATED"/>
    <property type="match status" value="1"/>
</dbReference>
<accession>A0A4Y7TP03</accession>
<name>A0A4Y7TP03_COPMI</name>
<dbReference type="InterPro" id="IPR041667">
    <property type="entry name" value="Cupin_8"/>
</dbReference>
<dbReference type="InterPro" id="IPR003347">
    <property type="entry name" value="JmjC_dom"/>
</dbReference>
<evidence type="ECO:0000313" key="3">
    <source>
        <dbReference type="Proteomes" id="UP000298030"/>
    </source>
</evidence>
<dbReference type="PANTHER" id="PTHR12461:SF94">
    <property type="entry name" value="JMJC DOMAIN-CONTAINING PROTEIN"/>
    <property type="match status" value="1"/>
</dbReference>